<protein>
    <recommendedName>
        <fullName evidence="1">F-box domain-containing protein</fullName>
    </recommendedName>
</protein>
<proteinExistence type="predicted"/>
<dbReference type="AlphaFoldDB" id="A0ABD2YT45"/>
<comment type="caution">
    <text evidence="2">The sequence shown here is derived from an EMBL/GenBank/DDBJ whole genome shotgun (WGS) entry which is preliminary data.</text>
</comment>
<dbReference type="Gene3D" id="1.20.1280.50">
    <property type="match status" value="1"/>
</dbReference>
<gene>
    <name evidence="2" type="ORF">ACH5RR_029908</name>
</gene>
<dbReference type="InterPro" id="IPR036047">
    <property type="entry name" value="F-box-like_dom_sf"/>
</dbReference>
<sequence>MEHNKSKGASATEQWNATTAIWDLPTYILVDIFSRVPRTTIISMKCFCKTWYNLISDPNFGNTYFTTQRTVSLVLSDKNSIWSLLELKTDCDYNARPIREKILRTAADFSDHRGLL</sequence>
<dbReference type="SMART" id="SM00256">
    <property type="entry name" value="FBOX"/>
    <property type="match status" value="1"/>
</dbReference>
<evidence type="ECO:0000313" key="2">
    <source>
        <dbReference type="EMBL" id="KAL3510507.1"/>
    </source>
</evidence>
<dbReference type="EMBL" id="JBJUIK010000012">
    <property type="protein sequence ID" value="KAL3510507.1"/>
    <property type="molecule type" value="Genomic_DNA"/>
</dbReference>
<reference evidence="2 3" key="1">
    <citation type="submission" date="2024-11" db="EMBL/GenBank/DDBJ databases">
        <title>A near-complete genome assembly of Cinchona calisaya.</title>
        <authorList>
            <person name="Lian D.C."/>
            <person name="Zhao X.W."/>
            <person name="Wei L."/>
        </authorList>
    </citation>
    <scope>NUCLEOTIDE SEQUENCE [LARGE SCALE GENOMIC DNA]</scope>
    <source>
        <tissue evidence="2">Nenye</tissue>
    </source>
</reference>
<dbReference type="Pfam" id="PF00646">
    <property type="entry name" value="F-box"/>
    <property type="match status" value="1"/>
</dbReference>
<feature type="domain" description="F-box" evidence="1">
    <location>
        <begin position="18"/>
        <end position="68"/>
    </location>
</feature>
<name>A0ABD2YT45_9GENT</name>
<keyword evidence="3" id="KW-1185">Reference proteome</keyword>
<dbReference type="PROSITE" id="PS50181">
    <property type="entry name" value="FBOX"/>
    <property type="match status" value="1"/>
</dbReference>
<dbReference type="InterPro" id="IPR001810">
    <property type="entry name" value="F-box_dom"/>
</dbReference>
<accession>A0ABD2YT45</accession>
<dbReference type="Proteomes" id="UP001630127">
    <property type="component" value="Unassembled WGS sequence"/>
</dbReference>
<evidence type="ECO:0000313" key="3">
    <source>
        <dbReference type="Proteomes" id="UP001630127"/>
    </source>
</evidence>
<organism evidence="2 3">
    <name type="scientific">Cinchona calisaya</name>
    <dbReference type="NCBI Taxonomy" id="153742"/>
    <lineage>
        <taxon>Eukaryota</taxon>
        <taxon>Viridiplantae</taxon>
        <taxon>Streptophyta</taxon>
        <taxon>Embryophyta</taxon>
        <taxon>Tracheophyta</taxon>
        <taxon>Spermatophyta</taxon>
        <taxon>Magnoliopsida</taxon>
        <taxon>eudicotyledons</taxon>
        <taxon>Gunneridae</taxon>
        <taxon>Pentapetalae</taxon>
        <taxon>asterids</taxon>
        <taxon>lamiids</taxon>
        <taxon>Gentianales</taxon>
        <taxon>Rubiaceae</taxon>
        <taxon>Cinchonoideae</taxon>
        <taxon>Cinchoneae</taxon>
        <taxon>Cinchona</taxon>
    </lineage>
</organism>
<evidence type="ECO:0000259" key="1">
    <source>
        <dbReference type="PROSITE" id="PS50181"/>
    </source>
</evidence>
<dbReference type="SUPFAM" id="SSF81383">
    <property type="entry name" value="F-box domain"/>
    <property type="match status" value="1"/>
</dbReference>